<evidence type="ECO:0000313" key="7">
    <source>
        <dbReference type="EMBL" id="OXM61176.1"/>
    </source>
</evidence>
<feature type="compositionally biased region" description="Acidic residues" evidence="5">
    <location>
        <begin position="1"/>
        <end position="10"/>
    </location>
</feature>
<dbReference type="GO" id="GO:0005886">
    <property type="term" value="C:plasma membrane"/>
    <property type="evidence" value="ECO:0007669"/>
    <property type="project" value="TreeGrafter"/>
</dbReference>
<evidence type="ECO:0000256" key="6">
    <source>
        <dbReference type="SAM" id="Phobius"/>
    </source>
</evidence>
<feature type="transmembrane region" description="Helical" evidence="6">
    <location>
        <begin position="164"/>
        <end position="182"/>
    </location>
</feature>
<comment type="caution">
    <text evidence="7">The sequence shown here is derived from an EMBL/GenBank/DDBJ whole genome shotgun (WGS) entry which is preliminary data.</text>
</comment>
<dbReference type="Pfam" id="PF01226">
    <property type="entry name" value="Form_Nir_trans"/>
    <property type="match status" value="1"/>
</dbReference>
<dbReference type="EMBL" id="NMUL01000049">
    <property type="protein sequence ID" value="OXM61176.1"/>
    <property type="molecule type" value="Genomic_DNA"/>
</dbReference>
<feature type="transmembrane region" description="Helical" evidence="6">
    <location>
        <begin position="75"/>
        <end position="93"/>
    </location>
</feature>
<feature type="transmembrane region" description="Helical" evidence="6">
    <location>
        <begin position="194"/>
        <end position="216"/>
    </location>
</feature>
<dbReference type="InterPro" id="IPR000292">
    <property type="entry name" value="For/NO2_transpt"/>
</dbReference>
<dbReference type="GO" id="GO:0015499">
    <property type="term" value="F:formate transmembrane transporter activity"/>
    <property type="evidence" value="ECO:0007669"/>
    <property type="project" value="TreeGrafter"/>
</dbReference>
<dbReference type="Proteomes" id="UP000215199">
    <property type="component" value="Unassembled WGS sequence"/>
</dbReference>
<accession>A0A229SQK7</accession>
<gene>
    <name evidence="7" type="ORF">CF165_39710</name>
</gene>
<evidence type="ECO:0000256" key="5">
    <source>
        <dbReference type="SAM" id="MobiDB-lite"/>
    </source>
</evidence>
<evidence type="ECO:0000256" key="3">
    <source>
        <dbReference type="ARBA" id="ARBA00022989"/>
    </source>
</evidence>
<dbReference type="InterPro" id="IPR023271">
    <property type="entry name" value="Aquaporin-like"/>
</dbReference>
<dbReference type="RefSeq" id="WP_093952735.1">
    <property type="nucleotide sequence ID" value="NZ_NMUL01000049.1"/>
</dbReference>
<dbReference type="Gene3D" id="1.20.1080.10">
    <property type="entry name" value="Glycerol uptake facilitator protein"/>
    <property type="match status" value="1"/>
</dbReference>
<proteinExistence type="predicted"/>
<evidence type="ECO:0000256" key="4">
    <source>
        <dbReference type="ARBA" id="ARBA00023136"/>
    </source>
</evidence>
<dbReference type="OrthoDB" id="3374311at2"/>
<dbReference type="AlphaFoldDB" id="A0A229SQK7"/>
<feature type="transmembrane region" description="Helical" evidence="6">
    <location>
        <begin position="236"/>
        <end position="257"/>
    </location>
</feature>
<dbReference type="PANTHER" id="PTHR30520:SF2">
    <property type="entry name" value="INNER MEMBRANE PROTEIN YFDC"/>
    <property type="match status" value="1"/>
</dbReference>
<evidence type="ECO:0000313" key="8">
    <source>
        <dbReference type="Proteomes" id="UP000215199"/>
    </source>
</evidence>
<organism evidence="7 8">
    <name type="scientific">Amycolatopsis vastitatis</name>
    <dbReference type="NCBI Taxonomy" id="1905142"/>
    <lineage>
        <taxon>Bacteria</taxon>
        <taxon>Bacillati</taxon>
        <taxon>Actinomycetota</taxon>
        <taxon>Actinomycetes</taxon>
        <taxon>Pseudonocardiales</taxon>
        <taxon>Pseudonocardiaceae</taxon>
        <taxon>Amycolatopsis</taxon>
    </lineage>
</organism>
<comment type="subcellular location">
    <subcellularLocation>
        <location evidence="1">Membrane</location>
        <topology evidence="1">Multi-pass membrane protein</topology>
    </subcellularLocation>
</comment>
<evidence type="ECO:0000256" key="2">
    <source>
        <dbReference type="ARBA" id="ARBA00022692"/>
    </source>
</evidence>
<evidence type="ECO:0000256" key="1">
    <source>
        <dbReference type="ARBA" id="ARBA00004141"/>
    </source>
</evidence>
<reference evidence="8" key="1">
    <citation type="submission" date="2017-07" db="EMBL/GenBank/DDBJ databases">
        <title>Comparative genome mining reveals phylogenetic distribution patterns of secondary metabolites in Amycolatopsis.</title>
        <authorList>
            <person name="Adamek M."/>
            <person name="Alanjary M."/>
            <person name="Sales-Ortells H."/>
            <person name="Goodfellow M."/>
            <person name="Bull A.T."/>
            <person name="Kalinowski J."/>
            <person name="Ziemert N."/>
        </authorList>
    </citation>
    <scope>NUCLEOTIDE SEQUENCE [LARGE SCALE GENOMIC DNA]</scope>
    <source>
        <strain evidence="8">H5</strain>
    </source>
</reference>
<protein>
    <submittedName>
        <fullName evidence="7">Formate transporter</fullName>
    </submittedName>
</protein>
<name>A0A229SQK7_9PSEU</name>
<feature type="transmembrane region" description="Helical" evidence="6">
    <location>
        <begin position="45"/>
        <end position="69"/>
    </location>
</feature>
<keyword evidence="3 6" id="KW-1133">Transmembrane helix</keyword>
<dbReference type="PANTHER" id="PTHR30520">
    <property type="entry name" value="FORMATE TRANSPORTER-RELATED"/>
    <property type="match status" value="1"/>
</dbReference>
<feature type="transmembrane region" description="Helical" evidence="6">
    <location>
        <begin position="122"/>
        <end position="144"/>
    </location>
</feature>
<keyword evidence="2 6" id="KW-0812">Transmembrane</keyword>
<feature type="region of interest" description="Disordered" evidence="5">
    <location>
        <begin position="1"/>
        <end position="25"/>
    </location>
</feature>
<keyword evidence="4 6" id="KW-0472">Membrane</keyword>
<sequence length="284" mass="30085">MPGESIDQDETLPVRSPAGSRDEPELEEAFDRIVAEGRDRLGRPLLPLAATGLLGGVDVAVGVLAYLVVEHETGQPLLASAAFTIGFIALLLARSELFTENFLVPVTALASGRGTWLRLLRLWLVTLVANLAGGFVMAGMIVVALPALRETAAANGLHYATLGISWRSLLLAVLAGAVITLMTRMQHSTDDMGVKIVAAVAMSFLLVAAQLFHSVLDSIIMFAGLLSGSAHYTWGGWAVALAWSSLGNILGGVGLVTSIRLLRVSHRVEEAHDDAREEADDEAT</sequence>
<keyword evidence="8" id="KW-1185">Reference proteome</keyword>